<name>A0A137NTH1_CONC2</name>
<dbReference type="Proteomes" id="UP000070444">
    <property type="component" value="Unassembled WGS sequence"/>
</dbReference>
<dbReference type="InterPro" id="IPR032675">
    <property type="entry name" value="LRR_dom_sf"/>
</dbReference>
<dbReference type="EMBL" id="KQ964772">
    <property type="protein sequence ID" value="KXN66060.1"/>
    <property type="molecule type" value="Genomic_DNA"/>
</dbReference>
<reference evidence="1 2" key="1">
    <citation type="journal article" date="2015" name="Genome Biol. Evol.">
        <title>Phylogenomic analyses indicate that early fungi evolved digesting cell walls of algal ancestors of land plants.</title>
        <authorList>
            <person name="Chang Y."/>
            <person name="Wang S."/>
            <person name="Sekimoto S."/>
            <person name="Aerts A.L."/>
            <person name="Choi C."/>
            <person name="Clum A."/>
            <person name="LaButti K.M."/>
            <person name="Lindquist E.A."/>
            <person name="Yee Ngan C."/>
            <person name="Ohm R.A."/>
            <person name="Salamov A.A."/>
            <person name="Grigoriev I.V."/>
            <person name="Spatafora J.W."/>
            <person name="Berbee M.L."/>
        </authorList>
    </citation>
    <scope>NUCLEOTIDE SEQUENCE [LARGE SCALE GENOMIC DNA]</scope>
    <source>
        <strain evidence="1 2">NRRL 28638</strain>
    </source>
</reference>
<protein>
    <recommendedName>
        <fullName evidence="3">F-box domain-containing protein</fullName>
    </recommendedName>
</protein>
<keyword evidence="2" id="KW-1185">Reference proteome</keyword>
<gene>
    <name evidence="1" type="ORF">CONCODRAFT_12172</name>
</gene>
<evidence type="ECO:0000313" key="2">
    <source>
        <dbReference type="Proteomes" id="UP000070444"/>
    </source>
</evidence>
<organism evidence="1 2">
    <name type="scientific">Conidiobolus coronatus (strain ATCC 28846 / CBS 209.66 / NRRL 28638)</name>
    <name type="common">Delacroixia coronata</name>
    <dbReference type="NCBI Taxonomy" id="796925"/>
    <lineage>
        <taxon>Eukaryota</taxon>
        <taxon>Fungi</taxon>
        <taxon>Fungi incertae sedis</taxon>
        <taxon>Zoopagomycota</taxon>
        <taxon>Entomophthoromycotina</taxon>
        <taxon>Entomophthoromycetes</taxon>
        <taxon>Entomophthorales</taxon>
        <taxon>Ancylistaceae</taxon>
        <taxon>Conidiobolus</taxon>
    </lineage>
</organism>
<dbReference type="AlphaFoldDB" id="A0A137NTH1"/>
<sequence>MSQNTLSGTNIIITWIYLPEPKTLSQYFNSNDLIELSKVCKKYRNQLKSQVLRTITIPQDCGKLYDSGPSFSKYTFDYIMDYMKRDLFNNTHLVKEIMFQHCLTVQLTKDIFALFPKISRITISNRNHSLKALAEVLYDSNYLEHITLRANSKAYVSLSSKFTKFFKNLKSVKLIVFPEVFSDTLQFDIIDSSFSNLRYLTIANNSMLTKLSNGFPSLVFVEFTEHYLFEKAELLKFIINNPQLKKLTIATDSLNCKITNSILRSNSLHELHLTKNTGYNEIDFTNCTENLNIKHLKYSGLIYNEIVIGIVKACKNLEAFEMCKSSYRCLAQFRKIEKLLQTHTLLISYSDNACNISSFLSKLTKINNIKFINGCKLGEIVDKLQEYDNNKWVPKQAYSMYTDEFTLVRR</sequence>
<proteinExistence type="predicted"/>
<dbReference type="SUPFAM" id="SSF52058">
    <property type="entry name" value="L domain-like"/>
    <property type="match status" value="1"/>
</dbReference>
<accession>A0A137NTH1</accession>
<dbReference type="Gene3D" id="3.80.10.10">
    <property type="entry name" value="Ribonuclease Inhibitor"/>
    <property type="match status" value="1"/>
</dbReference>
<evidence type="ECO:0008006" key="3">
    <source>
        <dbReference type="Google" id="ProtNLM"/>
    </source>
</evidence>
<evidence type="ECO:0000313" key="1">
    <source>
        <dbReference type="EMBL" id="KXN66060.1"/>
    </source>
</evidence>